<name>A0A9N9N1V5_9CUCU</name>
<dbReference type="InterPro" id="IPR027831">
    <property type="entry name" value="DUF4485"/>
</dbReference>
<evidence type="ECO:0000259" key="2">
    <source>
        <dbReference type="Pfam" id="PF14846"/>
    </source>
</evidence>
<feature type="coiled-coil region" evidence="1">
    <location>
        <begin position="387"/>
        <end position="418"/>
    </location>
</feature>
<sequence>MEPQIDRAKSDSLDVEFRKILATIREQIPSINSNAYLMQCRLWLEKLSNPDLENQELRNLYLAQLCKQIGENKLLPPFNEAPPKGNLKNFIKSDLHCSSEEGSSYSVDEIGNNIHWLKTHEKPFLLNNETTIKNKNMCGGEPAGPLMEIESKETIITDETDSWSDLSDESFEQKVKNDVQSKDIKKITKDIQKNNIHMGSTTNLLSDPSFLSQDWKKTIAALQLRLSEMIHQNDELNRIIQKLEVDLEQSNAKIKSQSQHNVQILKHLHSQEIEQLKNVQTETILQLEETLQENYVKLMQDYEKKIDDVTSSYEFKISETKQQNEDAIKNKDNEIERLSEIIQNQCLRIMNDISSLKDQVSNCSCDKKVNVLKKCVSKIDRLFQKSEQEYVKQIQQLKQELELKESSLQVQLKIQKAEVVAQTRTGQKEEFEEILNTLEIKYIKMLEAHEEQIMETKKRDDQKIQYLTGLLLRHGIIFDE</sequence>
<dbReference type="Proteomes" id="UP001152799">
    <property type="component" value="Chromosome 9"/>
</dbReference>
<proteinExistence type="predicted"/>
<evidence type="ECO:0000313" key="4">
    <source>
        <dbReference type="Proteomes" id="UP001152799"/>
    </source>
</evidence>
<dbReference type="AlphaFoldDB" id="A0A9N9N1V5"/>
<evidence type="ECO:0000256" key="1">
    <source>
        <dbReference type="SAM" id="Coils"/>
    </source>
</evidence>
<keyword evidence="4" id="KW-1185">Reference proteome</keyword>
<feature type="coiled-coil region" evidence="1">
    <location>
        <begin position="219"/>
        <end position="260"/>
    </location>
</feature>
<keyword evidence="1" id="KW-0175">Coiled coil</keyword>
<organism evidence="3 4">
    <name type="scientific">Ceutorhynchus assimilis</name>
    <name type="common">cabbage seed weevil</name>
    <dbReference type="NCBI Taxonomy" id="467358"/>
    <lineage>
        <taxon>Eukaryota</taxon>
        <taxon>Metazoa</taxon>
        <taxon>Ecdysozoa</taxon>
        <taxon>Arthropoda</taxon>
        <taxon>Hexapoda</taxon>
        <taxon>Insecta</taxon>
        <taxon>Pterygota</taxon>
        <taxon>Neoptera</taxon>
        <taxon>Endopterygota</taxon>
        <taxon>Coleoptera</taxon>
        <taxon>Polyphaga</taxon>
        <taxon>Cucujiformia</taxon>
        <taxon>Curculionidae</taxon>
        <taxon>Ceutorhynchinae</taxon>
        <taxon>Ceutorhynchus</taxon>
    </lineage>
</organism>
<protein>
    <recommendedName>
        <fullName evidence="2">DUF4485 domain-containing protein</fullName>
    </recommendedName>
</protein>
<evidence type="ECO:0000313" key="3">
    <source>
        <dbReference type="EMBL" id="CAG9773601.1"/>
    </source>
</evidence>
<feature type="domain" description="DUF4485" evidence="2">
    <location>
        <begin position="13"/>
        <end position="90"/>
    </location>
</feature>
<dbReference type="Pfam" id="PF14846">
    <property type="entry name" value="DUF4485"/>
    <property type="match status" value="1"/>
</dbReference>
<accession>A0A9N9N1V5</accession>
<gene>
    <name evidence="3" type="ORF">CEUTPL_LOCUS13990</name>
</gene>
<dbReference type="OrthoDB" id="78101at2759"/>
<reference evidence="3" key="1">
    <citation type="submission" date="2022-01" db="EMBL/GenBank/DDBJ databases">
        <authorList>
            <person name="King R."/>
        </authorList>
    </citation>
    <scope>NUCLEOTIDE SEQUENCE</scope>
</reference>
<dbReference type="EMBL" id="OU892285">
    <property type="protein sequence ID" value="CAG9773601.1"/>
    <property type="molecule type" value="Genomic_DNA"/>
</dbReference>